<evidence type="ECO:0000256" key="2">
    <source>
        <dbReference type="ARBA" id="ARBA00022553"/>
    </source>
</evidence>
<evidence type="ECO:0000313" key="5">
    <source>
        <dbReference type="Proteomes" id="UP000749559"/>
    </source>
</evidence>
<comment type="caution">
    <text evidence="4">The sequence shown here is derived from an EMBL/GenBank/DDBJ whole genome shotgun (WGS) entry which is preliminary data.</text>
</comment>
<protein>
    <submittedName>
        <fullName evidence="4">Uncharacterized protein</fullName>
    </submittedName>
</protein>
<feature type="region of interest" description="Disordered" evidence="3">
    <location>
        <begin position="103"/>
        <end position="186"/>
    </location>
</feature>
<dbReference type="GO" id="GO:0003924">
    <property type="term" value="F:GTPase activity"/>
    <property type="evidence" value="ECO:0007669"/>
    <property type="project" value="InterPro"/>
</dbReference>
<dbReference type="GO" id="GO:0005886">
    <property type="term" value="C:plasma membrane"/>
    <property type="evidence" value="ECO:0007669"/>
    <property type="project" value="TreeGrafter"/>
</dbReference>
<keyword evidence="2" id="KW-0597">Phosphoprotein</keyword>
<dbReference type="Pfam" id="PF00071">
    <property type="entry name" value="Ras"/>
    <property type="match status" value="1"/>
</dbReference>
<feature type="region of interest" description="Disordered" evidence="3">
    <location>
        <begin position="33"/>
        <end position="62"/>
    </location>
</feature>
<dbReference type="GO" id="GO:0005525">
    <property type="term" value="F:GTP binding"/>
    <property type="evidence" value="ECO:0007669"/>
    <property type="project" value="InterPro"/>
</dbReference>
<evidence type="ECO:0000256" key="1">
    <source>
        <dbReference type="ARBA" id="ARBA00008846"/>
    </source>
</evidence>
<accession>A0A8S4NC17</accession>
<dbReference type="Gene3D" id="3.40.50.300">
    <property type="entry name" value="P-loop containing nucleotide triphosphate hydrolases"/>
    <property type="match status" value="1"/>
</dbReference>
<dbReference type="InterPro" id="IPR027417">
    <property type="entry name" value="P-loop_NTPase"/>
</dbReference>
<dbReference type="SMART" id="SM00173">
    <property type="entry name" value="RAS"/>
    <property type="match status" value="1"/>
</dbReference>
<dbReference type="PROSITE" id="PS51421">
    <property type="entry name" value="RAS"/>
    <property type="match status" value="1"/>
</dbReference>
<evidence type="ECO:0000313" key="4">
    <source>
        <dbReference type="EMBL" id="CAH1778647.1"/>
    </source>
</evidence>
<organism evidence="4 5">
    <name type="scientific">Owenia fusiformis</name>
    <name type="common">Polychaete worm</name>
    <dbReference type="NCBI Taxonomy" id="6347"/>
    <lineage>
        <taxon>Eukaryota</taxon>
        <taxon>Metazoa</taxon>
        <taxon>Spiralia</taxon>
        <taxon>Lophotrochozoa</taxon>
        <taxon>Annelida</taxon>
        <taxon>Polychaeta</taxon>
        <taxon>Sedentaria</taxon>
        <taxon>Canalipalpata</taxon>
        <taxon>Sabellida</taxon>
        <taxon>Oweniida</taxon>
        <taxon>Oweniidae</taxon>
        <taxon>Owenia</taxon>
    </lineage>
</organism>
<dbReference type="GO" id="GO:0005246">
    <property type="term" value="F:calcium channel regulator activity"/>
    <property type="evidence" value="ECO:0007669"/>
    <property type="project" value="TreeGrafter"/>
</dbReference>
<comment type="similarity">
    <text evidence="1">Belongs to the small GTPase superfamily. RGK family.</text>
</comment>
<feature type="compositionally biased region" description="Polar residues" evidence="3">
    <location>
        <begin position="105"/>
        <end position="114"/>
    </location>
</feature>
<dbReference type="InterPro" id="IPR051641">
    <property type="entry name" value="RGK_GTP-binding_reg"/>
</dbReference>
<dbReference type="OrthoDB" id="5239715at2759"/>
<keyword evidence="5" id="KW-1185">Reference proteome</keyword>
<dbReference type="SUPFAM" id="SSF52540">
    <property type="entry name" value="P-loop containing nucleoside triphosphate hydrolases"/>
    <property type="match status" value="1"/>
</dbReference>
<dbReference type="SMART" id="SM00175">
    <property type="entry name" value="RAB"/>
    <property type="match status" value="1"/>
</dbReference>
<dbReference type="PRINTS" id="PR00449">
    <property type="entry name" value="RASTRNSFRMNG"/>
</dbReference>
<dbReference type="SMART" id="SM00174">
    <property type="entry name" value="RHO"/>
    <property type="match status" value="1"/>
</dbReference>
<dbReference type="PANTHER" id="PTHR45775">
    <property type="entry name" value="RAD, GEM/KIR FAMILY MEMBER 2, ISOFORM C"/>
    <property type="match status" value="1"/>
</dbReference>
<dbReference type="AlphaFoldDB" id="A0A8S4NC17"/>
<dbReference type="Proteomes" id="UP000749559">
    <property type="component" value="Unassembled WGS sequence"/>
</dbReference>
<evidence type="ECO:0000256" key="3">
    <source>
        <dbReference type="SAM" id="MobiDB-lite"/>
    </source>
</evidence>
<dbReference type="EMBL" id="CAIIXF020000003">
    <property type="protein sequence ID" value="CAH1778647.1"/>
    <property type="molecule type" value="Genomic_DNA"/>
</dbReference>
<proteinExistence type="inferred from homology"/>
<sequence length="463" mass="51864">MMDIWHRRNMKTKNMACIDEKFEQLMLNQPQSVERNDSLTSDDILGPMSPFSDSNGPDSDRCSYHGDISGLDEASLVDVDGTIEDDLKLSRSDSQRLRHLLATRRINNGGTSPRSPRAPRTQFPTRSQSYKRPKSRPANLDLQINLEQEEMRPRTSSMPSRNTYKKPDMNYLRVGNADSPGSPRMGDLYRVRSFRTTKRGQLINHGDSFKRKWRSSASIASEASSGCSSPGFRDRTESINSRGSTITSCESHGEPEITPVYQALILGGSRVGKSALAQQFMTSEYMGDYDTLSADDVADVQKTVSVLIDGDETMMDVIDLNTDEEYASYSDVDAYVVVYSITDRKSYQHAIDLLHEIRMEAGLETAIILVGNKSDIVRQRQIAIEEGKSTAQTYDCKFIETSAVLNHQIDDLLAGIVKQIRLKRKKDGRKKRGGCHKVAKGLIDKLLLKSTHVSKSCDNLFVL</sequence>
<gene>
    <name evidence="4" type="ORF">OFUS_LOCUS5539</name>
</gene>
<name>A0A8S4NC17_OWEFU</name>
<reference evidence="4" key="1">
    <citation type="submission" date="2022-03" db="EMBL/GenBank/DDBJ databases">
        <authorList>
            <person name="Martin C."/>
        </authorList>
    </citation>
    <scope>NUCLEOTIDE SEQUENCE</scope>
</reference>
<dbReference type="PANTHER" id="PTHR45775:SF6">
    <property type="entry name" value="RAD, GEM_KIR FAMILY MEMBER 2, ISOFORM C"/>
    <property type="match status" value="1"/>
</dbReference>
<dbReference type="InterPro" id="IPR001806">
    <property type="entry name" value="Small_GTPase"/>
</dbReference>
<dbReference type="PROSITE" id="PS51419">
    <property type="entry name" value="RAB"/>
    <property type="match status" value="1"/>
</dbReference>